<organism evidence="2 3">
    <name type="scientific">Cajanus cajan</name>
    <name type="common">Pigeon pea</name>
    <name type="synonym">Cajanus indicus</name>
    <dbReference type="NCBI Taxonomy" id="3821"/>
    <lineage>
        <taxon>Eukaryota</taxon>
        <taxon>Viridiplantae</taxon>
        <taxon>Streptophyta</taxon>
        <taxon>Embryophyta</taxon>
        <taxon>Tracheophyta</taxon>
        <taxon>Spermatophyta</taxon>
        <taxon>Magnoliopsida</taxon>
        <taxon>eudicotyledons</taxon>
        <taxon>Gunneridae</taxon>
        <taxon>Pentapetalae</taxon>
        <taxon>rosids</taxon>
        <taxon>fabids</taxon>
        <taxon>Fabales</taxon>
        <taxon>Fabaceae</taxon>
        <taxon>Papilionoideae</taxon>
        <taxon>50 kb inversion clade</taxon>
        <taxon>NPAAA clade</taxon>
        <taxon>indigoferoid/millettioid clade</taxon>
        <taxon>Phaseoleae</taxon>
        <taxon>Cajanus</taxon>
    </lineage>
</organism>
<dbReference type="STRING" id="3821.A0A151TKH3"/>
<protein>
    <submittedName>
        <fullName evidence="2">Auxin-induced protein X10A</fullName>
    </submittedName>
</protein>
<dbReference type="Pfam" id="PF02519">
    <property type="entry name" value="Auxin_inducible"/>
    <property type="match status" value="1"/>
</dbReference>
<gene>
    <name evidence="2" type="ORF">KK1_023883</name>
</gene>
<dbReference type="Proteomes" id="UP000075243">
    <property type="component" value="Chromosome 5"/>
</dbReference>
<sequence length="122" mass="13940">MARWKHMSLRQTERPPAGSIFVYVGPERTRFAIPARFLNLPVFEALLQQSEEEFGLRGQGDHGGLLLPCQVPLFSLLLKHLHKDHHKYGNFPLQAFVNMLSDSDPCKDHLTLFTPLLHKAQV</sequence>
<keyword evidence="3" id="KW-1185">Reference proteome</keyword>
<dbReference type="PANTHER" id="PTHR31374">
    <property type="entry name" value="AUXIN-INDUCED PROTEIN-LIKE-RELATED"/>
    <property type="match status" value="1"/>
</dbReference>
<name>A0A151TKH3_CAJCA</name>
<comment type="similarity">
    <text evidence="1">Belongs to the ARG7 family.</text>
</comment>
<dbReference type="PANTHER" id="PTHR31374:SF203">
    <property type="entry name" value="AUXIN-RESPONSIVE PROTEIN SAUR71-LIKE"/>
    <property type="match status" value="1"/>
</dbReference>
<dbReference type="OMA" id="FDSSTIC"/>
<evidence type="ECO:0000313" key="3">
    <source>
        <dbReference type="Proteomes" id="UP000075243"/>
    </source>
</evidence>
<dbReference type="EMBL" id="CM003607">
    <property type="protein sequence ID" value="KYP67540.1"/>
    <property type="molecule type" value="Genomic_DNA"/>
</dbReference>
<dbReference type="Gramene" id="C.cajan_23203.t">
    <property type="protein sequence ID" value="C.cajan_23203.t.cds1"/>
    <property type="gene ID" value="C.cajan_23203"/>
</dbReference>
<evidence type="ECO:0000256" key="1">
    <source>
        <dbReference type="ARBA" id="ARBA00006974"/>
    </source>
</evidence>
<dbReference type="InterPro" id="IPR003676">
    <property type="entry name" value="SAUR_fam"/>
</dbReference>
<evidence type="ECO:0000313" key="2">
    <source>
        <dbReference type="EMBL" id="KYP67540.1"/>
    </source>
</evidence>
<dbReference type="GO" id="GO:0009733">
    <property type="term" value="P:response to auxin"/>
    <property type="evidence" value="ECO:0007669"/>
    <property type="project" value="InterPro"/>
</dbReference>
<proteinExistence type="inferred from homology"/>
<accession>A0A151TKH3</accession>
<dbReference type="AlphaFoldDB" id="A0A151TKH3"/>
<reference evidence="2 3" key="1">
    <citation type="journal article" date="2012" name="Nat. Biotechnol.">
        <title>Draft genome sequence of pigeonpea (Cajanus cajan), an orphan legume crop of resource-poor farmers.</title>
        <authorList>
            <person name="Varshney R.K."/>
            <person name="Chen W."/>
            <person name="Li Y."/>
            <person name="Bharti A.K."/>
            <person name="Saxena R.K."/>
            <person name="Schlueter J.A."/>
            <person name="Donoghue M.T."/>
            <person name="Azam S."/>
            <person name="Fan G."/>
            <person name="Whaley A.M."/>
            <person name="Farmer A.D."/>
            <person name="Sheridan J."/>
            <person name="Iwata A."/>
            <person name="Tuteja R."/>
            <person name="Penmetsa R.V."/>
            <person name="Wu W."/>
            <person name="Upadhyaya H.D."/>
            <person name="Yang S.P."/>
            <person name="Shah T."/>
            <person name="Saxena K.B."/>
            <person name="Michael T."/>
            <person name="McCombie W.R."/>
            <person name="Yang B."/>
            <person name="Zhang G."/>
            <person name="Yang H."/>
            <person name="Wang J."/>
            <person name="Spillane C."/>
            <person name="Cook D.R."/>
            <person name="May G.D."/>
            <person name="Xu X."/>
            <person name="Jackson S.A."/>
        </authorList>
    </citation>
    <scope>NUCLEOTIDE SEQUENCE [LARGE SCALE GENOMIC DNA]</scope>
    <source>
        <strain evidence="3">cv. Asha</strain>
    </source>
</reference>